<dbReference type="Gene3D" id="2.40.160.50">
    <property type="entry name" value="membrane protein fhac: a member of the omp85/tpsb transporter family"/>
    <property type="match status" value="1"/>
</dbReference>
<evidence type="ECO:0000313" key="4">
    <source>
        <dbReference type="EMBL" id="EYU14520.1"/>
    </source>
</evidence>
<reference evidence="4 5" key="1">
    <citation type="submission" date="2014-03" db="EMBL/GenBank/DDBJ databases">
        <title>Draft Genome of Photorhabdus luminescens BA1, an Egyptian Isolate.</title>
        <authorList>
            <person name="Ghazal S."/>
            <person name="Hurst S.G.IV."/>
            <person name="Morris K."/>
            <person name="Thomas K."/>
            <person name="Tisa L.S."/>
        </authorList>
    </citation>
    <scope>NUCLEOTIDE SEQUENCE [LARGE SCALE GENOMIC DNA]</scope>
    <source>
        <strain evidence="4 5">BA1</strain>
    </source>
</reference>
<dbReference type="RefSeq" id="WP_036780411.1">
    <property type="nucleotide sequence ID" value="NZ_CAWLTM010000070.1"/>
</dbReference>
<evidence type="ECO:0000256" key="1">
    <source>
        <dbReference type="ARBA" id="ARBA00004370"/>
    </source>
</evidence>
<dbReference type="PATRIC" id="fig|1393736.3.peg.3031"/>
<sequence>MNIRCTLHGLALVSLFISDFSYGEALLSREKIDGWLEKLGGSNTYDSSKAIDWGVLPGPFYTPELGAGLGVAVVGLYRPDDNDHTSQISSLSLNGFASSTGAFGFTFDNYNFFADDQWRFFLSGTLNNVPTYYWGTGYQAGKVDDRKEKYRSQELRLQPRILYRVADSTYLGAGWHFSSLHAKDPDNGAKKLFVAENDGRSILSSGVSAYFSYDTRDFVPNAHQGQVLDITYTHFSPALGSDRRFNTVDMQYSTYYQLDEKSVLAFDSYGRFTDGQVPWNMLSMLGNGNRMRGYYEGRYRDKNIISTQLEYRRKLDWRHGFVLWAGAGTLSHHAEDIGSKNWLPTVGAGYRFEFKPKMNVRLDFGIGKKSNGFYFQVGEAF</sequence>
<comment type="caution">
    <text evidence="4">The sequence shown here is derived from an EMBL/GenBank/DDBJ whole genome shotgun (WGS) entry which is preliminary data.</text>
</comment>
<protein>
    <submittedName>
        <fullName evidence="4">Outer membrane protein/protective antigen OMA87</fullName>
    </submittedName>
</protein>
<dbReference type="Proteomes" id="UP000023464">
    <property type="component" value="Unassembled WGS sequence"/>
</dbReference>
<keyword evidence="2" id="KW-0472">Membrane</keyword>
<gene>
    <name evidence="4" type="ORF">BA1DRAFT_02958</name>
</gene>
<evidence type="ECO:0000259" key="3">
    <source>
        <dbReference type="Pfam" id="PF01103"/>
    </source>
</evidence>
<dbReference type="Pfam" id="PF01103">
    <property type="entry name" value="Omp85"/>
    <property type="match status" value="1"/>
</dbReference>
<name>A0A022PJ47_9GAMM</name>
<keyword evidence="5" id="KW-1185">Reference proteome</keyword>
<accession>A0A022PJ47</accession>
<organism evidence="4 5">
    <name type="scientific">Photorhabdus aegyptia</name>
    <dbReference type="NCBI Taxonomy" id="2805098"/>
    <lineage>
        <taxon>Bacteria</taxon>
        <taxon>Pseudomonadati</taxon>
        <taxon>Pseudomonadota</taxon>
        <taxon>Gammaproteobacteria</taxon>
        <taxon>Enterobacterales</taxon>
        <taxon>Morganellaceae</taxon>
        <taxon>Photorhabdus</taxon>
    </lineage>
</organism>
<dbReference type="InterPro" id="IPR000184">
    <property type="entry name" value="Bac_surfAg_D15"/>
</dbReference>
<dbReference type="GO" id="GO:0019867">
    <property type="term" value="C:outer membrane"/>
    <property type="evidence" value="ECO:0007669"/>
    <property type="project" value="InterPro"/>
</dbReference>
<dbReference type="EMBL" id="JFGV01000045">
    <property type="protein sequence ID" value="EYU14520.1"/>
    <property type="molecule type" value="Genomic_DNA"/>
</dbReference>
<proteinExistence type="predicted"/>
<evidence type="ECO:0000313" key="5">
    <source>
        <dbReference type="Proteomes" id="UP000023464"/>
    </source>
</evidence>
<dbReference type="AlphaFoldDB" id="A0A022PJ47"/>
<feature type="domain" description="Bacterial surface antigen (D15)" evidence="3">
    <location>
        <begin position="103"/>
        <end position="381"/>
    </location>
</feature>
<evidence type="ECO:0000256" key="2">
    <source>
        <dbReference type="ARBA" id="ARBA00023136"/>
    </source>
</evidence>
<comment type="subcellular location">
    <subcellularLocation>
        <location evidence="1">Membrane</location>
    </subcellularLocation>
</comment>